<keyword evidence="4" id="KW-1185">Reference proteome</keyword>
<reference evidence="3 4" key="1">
    <citation type="submission" date="2024-09" db="EMBL/GenBank/DDBJ databases">
        <authorList>
            <person name="Sun Q."/>
            <person name="Mori K."/>
        </authorList>
    </citation>
    <scope>NUCLEOTIDE SEQUENCE [LARGE SCALE GENOMIC DNA]</scope>
    <source>
        <strain evidence="3 4">JCM 3331</strain>
    </source>
</reference>
<name>A0ABV5RKI0_9ACTN</name>
<evidence type="ECO:0000256" key="1">
    <source>
        <dbReference type="SAM" id="SignalP"/>
    </source>
</evidence>
<comment type="caution">
    <text evidence="3">The sequence shown here is derived from an EMBL/GenBank/DDBJ whole genome shotgun (WGS) entry which is preliminary data.</text>
</comment>
<protein>
    <submittedName>
        <fullName evidence="3">DUF4232 domain-containing protein</fullName>
    </submittedName>
</protein>
<feature type="domain" description="DUF4232" evidence="2">
    <location>
        <begin position="47"/>
        <end position="147"/>
    </location>
</feature>
<dbReference type="Pfam" id="PF14016">
    <property type="entry name" value="DUF4232"/>
    <property type="match status" value="1"/>
</dbReference>
<evidence type="ECO:0000259" key="2">
    <source>
        <dbReference type="Pfam" id="PF14016"/>
    </source>
</evidence>
<accession>A0ABV5RKI0</accession>
<gene>
    <name evidence="3" type="ORF">ACFFTL_40055</name>
</gene>
<dbReference type="RefSeq" id="WP_345511085.1">
    <property type="nucleotide sequence ID" value="NZ_BAAAXD010000011.1"/>
</dbReference>
<dbReference type="Proteomes" id="UP001589710">
    <property type="component" value="Unassembled WGS sequence"/>
</dbReference>
<organism evidence="3 4">
    <name type="scientific">Streptomyces yanii</name>
    <dbReference type="NCBI Taxonomy" id="78510"/>
    <lineage>
        <taxon>Bacteria</taxon>
        <taxon>Bacillati</taxon>
        <taxon>Actinomycetota</taxon>
        <taxon>Actinomycetes</taxon>
        <taxon>Kitasatosporales</taxon>
        <taxon>Streptomycetaceae</taxon>
        <taxon>Streptomyces</taxon>
    </lineage>
</organism>
<proteinExistence type="predicted"/>
<dbReference type="InterPro" id="IPR025326">
    <property type="entry name" value="DUF4232"/>
</dbReference>
<dbReference type="EMBL" id="JBHMCG010000175">
    <property type="protein sequence ID" value="MFB9578298.1"/>
    <property type="molecule type" value="Genomic_DNA"/>
</dbReference>
<feature type="signal peptide" evidence="1">
    <location>
        <begin position="1"/>
        <end position="29"/>
    </location>
</feature>
<feature type="chain" id="PRO_5047419809" evidence="1">
    <location>
        <begin position="30"/>
        <end position="183"/>
    </location>
</feature>
<evidence type="ECO:0000313" key="4">
    <source>
        <dbReference type="Proteomes" id="UP001589710"/>
    </source>
</evidence>
<sequence length="183" mass="18029">MRLRPTIASGFTVPAAATAVVLAATGATAAVGTAPAAPAAASRLGTCQEKALSVRAAPGGQQNVVRISVTNRGSRSCVVDRIPTITFRGLDGSAQAVPPAGSAPYVLSRGGRAYAALRTADPAGTEGHVVGSVSVAADPAHYGVTFAAAGVGMPRGIRVWEPVTTAWQVSAAAASEALADGLG</sequence>
<keyword evidence="1" id="KW-0732">Signal</keyword>
<evidence type="ECO:0000313" key="3">
    <source>
        <dbReference type="EMBL" id="MFB9578298.1"/>
    </source>
</evidence>